<dbReference type="AlphaFoldDB" id="A0A383WBD0"/>
<dbReference type="PANTHER" id="PTHR10760:SF2">
    <property type="entry name" value="LD13476P-RELATED"/>
    <property type="match status" value="1"/>
</dbReference>
<keyword evidence="4" id="KW-1185">Reference proteome</keyword>
<evidence type="ECO:0008006" key="5">
    <source>
        <dbReference type="Google" id="ProtNLM"/>
    </source>
</evidence>
<dbReference type="GO" id="GO:0005737">
    <property type="term" value="C:cytoplasm"/>
    <property type="evidence" value="ECO:0007669"/>
    <property type="project" value="UniProtKB-ARBA"/>
</dbReference>
<dbReference type="GO" id="GO:0016887">
    <property type="term" value="F:ATP hydrolysis activity"/>
    <property type="evidence" value="ECO:0007669"/>
    <property type="project" value="InterPro"/>
</dbReference>
<sequence length="392" mass="41368">MVIAAAGVALLGGLVALYLSGTVHFVDTACANLDSLLPQEVIGQELALSQLADAVCHHLSQPHPKKPLVISVHGPPGVGKTYSHHWLARILYSKAPSAALQCPGMHCRGYKVVYGLDYLLSESASRLEALRREVLGHLAAAPESLLVVEEYDKMDCAARGLWRQLLQHPERANITSNRAIILLESNLGMAELEGLLSQLGDRTQVTQQAAEALLRGVVFAQWRAAGCESYEDTAKLLSMIDVFLPYLPLERGHMPGLVGLALRGRAALLAARRVLLQWEPGVAEWLAGQVEYAGPYPLDGAKVIEAAITRQVGRPLRQAAALPGCQARWGCSITLSVAEGGGRLELDVRNNTKPGAAAGAAAGGPAAAAAAGHRAGAAGAATRQLPSSSKKL</sequence>
<feature type="region of interest" description="Disordered" evidence="2">
    <location>
        <begin position="372"/>
        <end position="392"/>
    </location>
</feature>
<dbReference type="STRING" id="3088.A0A383WBD0"/>
<name>A0A383WBD0_TETOB</name>
<dbReference type="Gene3D" id="3.40.50.300">
    <property type="entry name" value="P-loop containing nucleotide triphosphate hydrolases"/>
    <property type="match status" value="1"/>
</dbReference>
<evidence type="ECO:0000313" key="3">
    <source>
        <dbReference type="EMBL" id="SZX74925.1"/>
    </source>
</evidence>
<protein>
    <recommendedName>
        <fullName evidence="5">AAA+ ATPase domain-containing protein</fullName>
    </recommendedName>
</protein>
<dbReference type="InterPro" id="IPR027417">
    <property type="entry name" value="P-loop_NTPase"/>
</dbReference>
<reference evidence="3 4" key="1">
    <citation type="submission" date="2016-10" db="EMBL/GenBank/DDBJ databases">
        <authorList>
            <person name="Cai Z."/>
        </authorList>
    </citation>
    <scope>NUCLEOTIDE SEQUENCE [LARGE SCALE GENOMIC DNA]</scope>
</reference>
<gene>
    <name evidence="3" type="ORF">BQ4739_LOCUS15242</name>
</gene>
<dbReference type="InterPro" id="IPR010448">
    <property type="entry name" value="Torsin"/>
</dbReference>
<dbReference type="PANTHER" id="PTHR10760">
    <property type="entry name" value="TORSIN"/>
    <property type="match status" value="1"/>
</dbReference>
<evidence type="ECO:0000256" key="2">
    <source>
        <dbReference type="SAM" id="MobiDB-lite"/>
    </source>
</evidence>
<dbReference type="Proteomes" id="UP000256970">
    <property type="component" value="Unassembled WGS sequence"/>
</dbReference>
<evidence type="ECO:0000313" key="4">
    <source>
        <dbReference type="Proteomes" id="UP000256970"/>
    </source>
</evidence>
<dbReference type="GO" id="GO:0005524">
    <property type="term" value="F:ATP binding"/>
    <property type="evidence" value="ECO:0007669"/>
    <property type="project" value="InterPro"/>
</dbReference>
<organism evidence="3 4">
    <name type="scientific">Tetradesmus obliquus</name>
    <name type="common">Green alga</name>
    <name type="synonym">Acutodesmus obliquus</name>
    <dbReference type="NCBI Taxonomy" id="3088"/>
    <lineage>
        <taxon>Eukaryota</taxon>
        <taxon>Viridiplantae</taxon>
        <taxon>Chlorophyta</taxon>
        <taxon>core chlorophytes</taxon>
        <taxon>Chlorophyceae</taxon>
        <taxon>CS clade</taxon>
        <taxon>Sphaeropleales</taxon>
        <taxon>Scenedesmaceae</taxon>
        <taxon>Tetradesmus</taxon>
    </lineage>
</organism>
<feature type="compositionally biased region" description="Low complexity" evidence="2">
    <location>
        <begin position="372"/>
        <end position="381"/>
    </location>
</feature>
<dbReference type="EMBL" id="FNXT01001221">
    <property type="protein sequence ID" value="SZX74925.1"/>
    <property type="molecule type" value="Genomic_DNA"/>
</dbReference>
<proteinExistence type="inferred from homology"/>
<dbReference type="Pfam" id="PF06309">
    <property type="entry name" value="Torsin"/>
    <property type="match status" value="1"/>
</dbReference>
<evidence type="ECO:0000256" key="1">
    <source>
        <dbReference type="ARBA" id="ARBA00006235"/>
    </source>
</evidence>
<accession>A0A383WBD0</accession>
<comment type="similarity">
    <text evidence="1">Belongs to the ClpA/ClpB family. Torsin subfamily.</text>
</comment>
<dbReference type="SUPFAM" id="SSF52540">
    <property type="entry name" value="P-loop containing nucleoside triphosphate hydrolases"/>
    <property type="match status" value="1"/>
</dbReference>